<evidence type="ECO:0000256" key="4">
    <source>
        <dbReference type="ARBA" id="ARBA00022630"/>
    </source>
</evidence>
<dbReference type="InterPro" id="IPR016156">
    <property type="entry name" value="FAD/NAD-linked_Rdtase_dimer_sf"/>
</dbReference>
<evidence type="ECO:0000256" key="14">
    <source>
        <dbReference type="RuleBase" id="RU003692"/>
    </source>
</evidence>
<dbReference type="EC" id="1.8.1.4" evidence="2 14"/>
<dbReference type="SUPFAM" id="SSF51905">
    <property type="entry name" value="FAD/NAD(P)-binding domain"/>
    <property type="match status" value="1"/>
</dbReference>
<reference evidence="18 20" key="2">
    <citation type="submission" date="2019-06" db="EMBL/GenBank/DDBJ databases">
        <authorList>
            <person name="Rodrigo-Torres L."/>
            <person name="Arahal R. D."/>
            <person name="Lucena T."/>
        </authorList>
    </citation>
    <scope>NUCLEOTIDE SEQUENCE [LARGE SCALE GENOMIC DNA]</scope>
    <source>
        <strain evidence="18 20">INIA P508</strain>
    </source>
</reference>
<evidence type="ECO:0000313" key="17">
    <source>
        <dbReference type="EMBL" id="KGL66430.1"/>
    </source>
</evidence>
<evidence type="ECO:0000256" key="1">
    <source>
        <dbReference type="ARBA" id="ARBA00007532"/>
    </source>
</evidence>
<dbReference type="EMBL" id="JROC01000036">
    <property type="protein sequence ID" value="KGL66430.1"/>
    <property type="molecule type" value="Genomic_DNA"/>
</dbReference>
<evidence type="ECO:0000256" key="11">
    <source>
        <dbReference type="PIRSR" id="PIRSR000350-2"/>
    </source>
</evidence>
<dbReference type="GO" id="GO:0004148">
    <property type="term" value="F:dihydrolipoyl dehydrogenase (NADH) activity"/>
    <property type="evidence" value="ECO:0007669"/>
    <property type="project" value="UniProtKB-EC"/>
</dbReference>
<feature type="binding site" evidence="12">
    <location>
        <position position="273"/>
    </location>
    <ligand>
        <name>NAD(+)</name>
        <dbReference type="ChEBI" id="CHEBI:57540"/>
    </ligand>
</feature>
<name>A0A099YD22_LIMMU</name>
<keyword evidence="12" id="KW-0547">Nucleotide-binding</keyword>
<dbReference type="Gene3D" id="3.50.50.60">
    <property type="entry name" value="FAD/NAD(P)-binding domain"/>
    <property type="match status" value="2"/>
</dbReference>
<evidence type="ECO:0000313" key="19">
    <source>
        <dbReference type="Proteomes" id="UP000030001"/>
    </source>
</evidence>
<dbReference type="GO" id="GO:0050660">
    <property type="term" value="F:flavin adenine dinucleotide binding"/>
    <property type="evidence" value="ECO:0007669"/>
    <property type="project" value="InterPro"/>
</dbReference>
<evidence type="ECO:0000256" key="7">
    <source>
        <dbReference type="ARBA" id="ARBA00023027"/>
    </source>
</evidence>
<keyword evidence="5 12" id="KW-0274">FAD</keyword>
<dbReference type="InterPro" id="IPR050151">
    <property type="entry name" value="Class-I_Pyr_Nuc-Dis_Oxidored"/>
</dbReference>
<dbReference type="AlphaFoldDB" id="A0A099YD22"/>
<evidence type="ECO:0000256" key="6">
    <source>
        <dbReference type="ARBA" id="ARBA00023002"/>
    </source>
</evidence>
<dbReference type="Proteomes" id="UP000365705">
    <property type="component" value="Unassembled WGS sequence"/>
</dbReference>
<dbReference type="RefSeq" id="WP_034540843.1">
    <property type="nucleotide sequence ID" value="NZ_CABFNH010000032.1"/>
</dbReference>
<dbReference type="Proteomes" id="UP000030001">
    <property type="component" value="Unassembled WGS sequence"/>
</dbReference>
<evidence type="ECO:0000256" key="8">
    <source>
        <dbReference type="ARBA" id="ARBA00023157"/>
    </source>
</evidence>
<feature type="disulfide bond" description="Redox-active" evidence="13">
    <location>
        <begin position="47"/>
        <end position="52"/>
    </location>
</feature>
<feature type="binding site" evidence="12">
    <location>
        <position position="56"/>
    </location>
    <ligand>
        <name>FAD</name>
        <dbReference type="ChEBI" id="CHEBI:57692"/>
    </ligand>
</feature>
<keyword evidence="6 14" id="KW-0560">Oxidoreductase</keyword>
<dbReference type="NCBIfam" id="TIGR01350">
    <property type="entry name" value="lipoamide_DH"/>
    <property type="match status" value="1"/>
</dbReference>
<dbReference type="GO" id="GO:0006103">
    <property type="term" value="P:2-oxoglutarate metabolic process"/>
    <property type="evidence" value="ECO:0007669"/>
    <property type="project" value="TreeGrafter"/>
</dbReference>
<feature type="binding site" evidence="12">
    <location>
        <position position="206"/>
    </location>
    <ligand>
        <name>NAD(+)</name>
        <dbReference type="ChEBI" id="CHEBI:57540"/>
    </ligand>
</feature>
<evidence type="ECO:0000256" key="10">
    <source>
        <dbReference type="ARBA" id="ARBA00049187"/>
    </source>
</evidence>
<protein>
    <recommendedName>
        <fullName evidence="3 14">Dihydrolipoyl dehydrogenase</fullName>
        <ecNumber evidence="2 14">1.8.1.4</ecNumber>
    </recommendedName>
</protein>
<evidence type="ECO:0000256" key="3">
    <source>
        <dbReference type="ARBA" id="ARBA00016961"/>
    </source>
</evidence>
<dbReference type="PIRSF" id="PIRSF000350">
    <property type="entry name" value="Mercury_reductase_MerA"/>
    <property type="match status" value="1"/>
</dbReference>
<dbReference type="FunFam" id="3.30.390.30:FF:000001">
    <property type="entry name" value="Dihydrolipoyl dehydrogenase"/>
    <property type="match status" value="1"/>
</dbReference>
<accession>A0A099YD22</accession>
<dbReference type="InterPro" id="IPR023753">
    <property type="entry name" value="FAD/NAD-binding_dom"/>
</dbReference>
<evidence type="ECO:0000256" key="9">
    <source>
        <dbReference type="ARBA" id="ARBA00023284"/>
    </source>
</evidence>
<evidence type="ECO:0000256" key="12">
    <source>
        <dbReference type="PIRSR" id="PIRSR000350-3"/>
    </source>
</evidence>
<evidence type="ECO:0000256" key="5">
    <source>
        <dbReference type="ARBA" id="ARBA00022827"/>
    </source>
</evidence>
<evidence type="ECO:0000256" key="2">
    <source>
        <dbReference type="ARBA" id="ARBA00012608"/>
    </source>
</evidence>
<feature type="binding site" evidence="12">
    <location>
        <begin position="183"/>
        <end position="190"/>
    </location>
    <ligand>
        <name>NAD(+)</name>
        <dbReference type="ChEBI" id="CHEBI:57540"/>
    </ligand>
</feature>
<evidence type="ECO:0000256" key="13">
    <source>
        <dbReference type="PIRSR" id="PIRSR000350-4"/>
    </source>
</evidence>
<dbReference type="InterPro" id="IPR001100">
    <property type="entry name" value="Pyr_nuc-diS_OxRdtase"/>
</dbReference>
<comment type="cofactor">
    <cofactor evidence="12 14">
        <name>FAD</name>
        <dbReference type="ChEBI" id="CHEBI:57692"/>
    </cofactor>
    <text evidence="12 14">Binds 1 FAD per subunit.</text>
</comment>
<keyword evidence="9 14" id="KW-0676">Redox-active center</keyword>
<organism evidence="17 19">
    <name type="scientific">Limosilactobacillus mucosae</name>
    <name type="common">Lactobacillus mucosae</name>
    <dbReference type="NCBI Taxonomy" id="97478"/>
    <lineage>
        <taxon>Bacteria</taxon>
        <taxon>Bacillati</taxon>
        <taxon>Bacillota</taxon>
        <taxon>Bacilli</taxon>
        <taxon>Lactobacillales</taxon>
        <taxon>Lactobacillaceae</taxon>
        <taxon>Limosilactobacillus</taxon>
    </lineage>
</organism>
<dbReference type="InterPro" id="IPR012999">
    <property type="entry name" value="Pyr_OxRdtase_I_AS"/>
</dbReference>
<keyword evidence="4 14" id="KW-0285">Flavoprotein</keyword>
<dbReference type="InterPro" id="IPR006258">
    <property type="entry name" value="Lipoamide_DH"/>
</dbReference>
<reference evidence="17 19" key="1">
    <citation type="submission" date="2014-09" db="EMBL/GenBank/DDBJ databases">
        <title>Lactobacillus mucosae CRL573 Genome Sequencing.</title>
        <authorList>
            <person name="Bleckwedel J."/>
            <person name="Teran L.C."/>
            <person name="Bonacina J."/>
            <person name="Saavedra L."/>
            <person name="Mozzi F.B."/>
            <person name="Raya R.R."/>
        </authorList>
    </citation>
    <scope>NUCLEOTIDE SEQUENCE [LARGE SCALE GENOMIC DNA]</scope>
    <source>
        <strain evidence="17 19">CRL573</strain>
    </source>
</reference>
<dbReference type="SUPFAM" id="SSF55424">
    <property type="entry name" value="FAD/NAD-linked reductases, dimerisation (C-terminal) domain"/>
    <property type="match status" value="1"/>
</dbReference>
<comment type="catalytic activity">
    <reaction evidence="10 14">
        <text>N(6)-[(R)-dihydrolipoyl]-L-lysyl-[protein] + NAD(+) = N(6)-[(R)-lipoyl]-L-lysyl-[protein] + NADH + H(+)</text>
        <dbReference type="Rhea" id="RHEA:15045"/>
        <dbReference type="Rhea" id="RHEA-COMP:10474"/>
        <dbReference type="Rhea" id="RHEA-COMP:10475"/>
        <dbReference type="ChEBI" id="CHEBI:15378"/>
        <dbReference type="ChEBI" id="CHEBI:57540"/>
        <dbReference type="ChEBI" id="CHEBI:57945"/>
        <dbReference type="ChEBI" id="CHEBI:83099"/>
        <dbReference type="ChEBI" id="CHEBI:83100"/>
        <dbReference type="EC" id="1.8.1.4"/>
    </reaction>
</comment>
<dbReference type="Pfam" id="PF02852">
    <property type="entry name" value="Pyr_redox_dim"/>
    <property type="match status" value="1"/>
</dbReference>
<evidence type="ECO:0000259" key="16">
    <source>
        <dbReference type="Pfam" id="PF07992"/>
    </source>
</evidence>
<dbReference type="Pfam" id="PF07992">
    <property type="entry name" value="Pyr_redox_2"/>
    <property type="match status" value="1"/>
</dbReference>
<proteinExistence type="inferred from homology"/>
<feature type="domain" description="FAD/NAD(P)-binding" evidence="16">
    <location>
        <begin position="11"/>
        <end position="329"/>
    </location>
</feature>
<dbReference type="InterPro" id="IPR004099">
    <property type="entry name" value="Pyr_nucl-diS_OxRdtase_dimer"/>
</dbReference>
<dbReference type="PANTHER" id="PTHR22912">
    <property type="entry name" value="DISULFIDE OXIDOREDUCTASE"/>
    <property type="match status" value="1"/>
</dbReference>
<keyword evidence="8" id="KW-1015">Disulfide bond</keyword>
<feature type="domain" description="Pyridine nucleotide-disulphide oxidoreductase dimerisation" evidence="15">
    <location>
        <begin position="348"/>
        <end position="456"/>
    </location>
</feature>
<sequence>MVVGDFAIDLDTIVVGAGPGGYVAAVHAAEMGQKVAVVESTYLGGVCLNVGCIPSKALIQVSHNYQTAKNSADQGIEVADAKLDFEKVQAFKNSVVKRMTNGVGFLFKEHKIDVINGTAYLKNDHSLRVISGQHGQTYTFKHLILAMGSHPIEIPGFKFEGRVLDSTGALALKEVPKELVIIGGGYIGSELANAYANFGAHVTILEGTKSILGNYEPDLVKVALKDFKAKGIDVITNAMAKQAEQTADGVKVTYAVGDQEHTVDADYVVVSVGRRPNTKDMGLEQAGIKLDKRGLIEVDAQGRTSVKNIFAIGDIVAGAALAHKASYEGKVAAEAISGKPTTVDYHAMPAVCYLDNEIATTGLTESEAKEKGLDVKTAKFPFMANGRAVSMKATEGFVRLVFMKDTHVMVGAQIVGPDASDLISELTLAIESGNEIDDIALTIHPHPTLSETLMDAADVGLGMPTNI</sequence>
<dbReference type="PANTHER" id="PTHR22912:SF160">
    <property type="entry name" value="DIHYDROLIPOYL DEHYDROGENASE"/>
    <property type="match status" value="1"/>
</dbReference>
<dbReference type="PRINTS" id="PR00368">
    <property type="entry name" value="FADPNR"/>
</dbReference>
<dbReference type="PROSITE" id="PS00076">
    <property type="entry name" value="PYRIDINE_REDOX_1"/>
    <property type="match status" value="1"/>
</dbReference>
<evidence type="ECO:0000313" key="18">
    <source>
        <dbReference type="EMBL" id="VTZ93497.1"/>
    </source>
</evidence>
<dbReference type="PRINTS" id="PR00411">
    <property type="entry name" value="PNDRDTASEI"/>
</dbReference>
<dbReference type="Gene3D" id="3.30.390.30">
    <property type="match status" value="1"/>
</dbReference>
<dbReference type="InterPro" id="IPR036188">
    <property type="entry name" value="FAD/NAD-bd_sf"/>
</dbReference>
<gene>
    <name evidence="18" type="primary">pdhD</name>
    <name evidence="18" type="ORF">LMUP508_01971</name>
    <name evidence="17" type="ORF">LX03_08680</name>
</gene>
<dbReference type="EMBL" id="CABFNH010000032">
    <property type="protein sequence ID" value="VTZ93497.1"/>
    <property type="molecule type" value="Genomic_DNA"/>
</dbReference>
<evidence type="ECO:0000259" key="15">
    <source>
        <dbReference type="Pfam" id="PF02852"/>
    </source>
</evidence>
<comment type="miscellaneous">
    <text evidence="14">The active site is a redox-active disulfide bond.</text>
</comment>
<feature type="active site" description="Proton acceptor" evidence="11">
    <location>
        <position position="446"/>
    </location>
</feature>
<keyword evidence="7 12" id="KW-0520">NAD</keyword>
<evidence type="ECO:0000313" key="20">
    <source>
        <dbReference type="Proteomes" id="UP000365705"/>
    </source>
</evidence>
<comment type="similarity">
    <text evidence="1 14">Belongs to the class-I pyridine nucleotide-disulfide oxidoreductase family.</text>
</comment>
<feature type="binding site" evidence="12">
    <location>
        <position position="314"/>
    </location>
    <ligand>
        <name>FAD</name>
        <dbReference type="ChEBI" id="CHEBI:57692"/>
    </ligand>
</feature>